<keyword evidence="4" id="KW-0804">Transcription</keyword>
<dbReference type="CDD" id="cd00067">
    <property type="entry name" value="GAL4"/>
    <property type="match status" value="1"/>
</dbReference>
<dbReference type="RefSeq" id="XP_047765394.1">
    <property type="nucleotide sequence ID" value="XM_047910550.1"/>
</dbReference>
<dbReference type="KEGG" id="ffu:CLAFUR5_11402"/>
<keyword evidence="5" id="KW-0539">Nucleus</keyword>
<keyword evidence="3" id="KW-0238">DNA-binding</keyword>
<dbReference type="InterPro" id="IPR013700">
    <property type="entry name" value="AflR"/>
</dbReference>
<dbReference type="Pfam" id="PF08493">
    <property type="entry name" value="AflR"/>
    <property type="match status" value="1"/>
</dbReference>
<dbReference type="PANTHER" id="PTHR31069">
    <property type="entry name" value="OLEATE-ACTIVATED TRANSCRIPTION FACTOR 1-RELATED"/>
    <property type="match status" value="1"/>
</dbReference>
<name>A0A9Q8PEK6_PASFU</name>
<dbReference type="InterPro" id="IPR036864">
    <property type="entry name" value="Zn2-C6_fun-type_DNA-bd_sf"/>
</dbReference>
<dbReference type="GO" id="GO:0008270">
    <property type="term" value="F:zinc ion binding"/>
    <property type="evidence" value="ECO:0007669"/>
    <property type="project" value="InterPro"/>
</dbReference>
<dbReference type="EMBL" id="CP090170">
    <property type="protein sequence ID" value="UJO21028.1"/>
    <property type="molecule type" value="Genomic_DNA"/>
</dbReference>
<dbReference type="GO" id="GO:0003677">
    <property type="term" value="F:DNA binding"/>
    <property type="evidence" value="ECO:0007669"/>
    <property type="project" value="UniProtKB-KW"/>
</dbReference>
<gene>
    <name evidence="8" type="ORF">CLAFUR5_11402</name>
</gene>
<dbReference type="Gene3D" id="4.10.240.10">
    <property type="entry name" value="Zn(2)-C6 fungal-type DNA-binding domain"/>
    <property type="match status" value="1"/>
</dbReference>
<keyword evidence="1" id="KW-0479">Metal-binding</keyword>
<dbReference type="SMART" id="SM00066">
    <property type="entry name" value="GAL4"/>
    <property type="match status" value="1"/>
</dbReference>
<evidence type="ECO:0000256" key="4">
    <source>
        <dbReference type="ARBA" id="ARBA00023163"/>
    </source>
</evidence>
<evidence type="ECO:0000259" key="7">
    <source>
        <dbReference type="PROSITE" id="PS50048"/>
    </source>
</evidence>
<reference evidence="8" key="1">
    <citation type="submission" date="2021-12" db="EMBL/GenBank/DDBJ databases">
        <authorList>
            <person name="Zaccaron A."/>
            <person name="Stergiopoulos I."/>
        </authorList>
    </citation>
    <scope>NUCLEOTIDE SEQUENCE</scope>
    <source>
        <strain evidence="8">Race5_Kim</strain>
    </source>
</reference>
<sequence length="407" mass="43567">MADTSDETTHVGKQQKVRESCNACSSLKIRCGKERPRCSRCASRGIDCEYSMSRRTGQRQPSGPVDHHHPGGLFPLAQTPETRPHARSFSFDTGFAPSEPPSVFRDDFNWNVPSSPGFFDECTIMPWEDSWMIDVAGQPMDTTSNMEDVALFDNSNTGPPAGLAPPATMARTTTTSTTSSSSSSGFASQADSGYASQADSERTKLHLAHRDCAAVALQVVADMLVANIRCLTAAESATAWRQASALRDADAILESNSQALGQLTKILECPCAKEQDVMIAVYLALSKAIAWYSAIMGPSSGSQGALLSQVSTGPIYMGGYQLDEQAQCVVRAQVVLSQIRQHVQPTIEKLVGLTNQARSGSPPLSSTPSGMAIPSTPLVPSLLDLHLTTIQGSLTQIVERAESFKHG</sequence>
<evidence type="ECO:0000256" key="3">
    <source>
        <dbReference type="ARBA" id="ARBA00023125"/>
    </source>
</evidence>
<dbReference type="GO" id="GO:0000981">
    <property type="term" value="F:DNA-binding transcription factor activity, RNA polymerase II-specific"/>
    <property type="evidence" value="ECO:0007669"/>
    <property type="project" value="InterPro"/>
</dbReference>
<dbReference type="SUPFAM" id="SSF57701">
    <property type="entry name" value="Zn2/Cys6 DNA-binding domain"/>
    <property type="match status" value="1"/>
</dbReference>
<accession>A0A9Q8PEK6</accession>
<proteinExistence type="predicted"/>
<protein>
    <submittedName>
        <fullName evidence="8">Cercosporin biosynthesis regulatory protein CTB8</fullName>
    </submittedName>
</protein>
<evidence type="ECO:0000256" key="5">
    <source>
        <dbReference type="ARBA" id="ARBA00023242"/>
    </source>
</evidence>
<dbReference type="OrthoDB" id="2328572at2759"/>
<dbReference type="PANTHER" id="PTHR31069:SF31">
    <property type="entry name" value="MONODICTYPHENONE CLUSTER TRANSCRIPTION FACTOR-RELATED"/>
    <property type="match status" value="1"/>
</dbReference>
<evidence type="ECO:0000313" key="8">
    <source>
        <dbReference type="EMBL" id="UJO21028.1"/>
    </source>
</evidence>
<dbReference type="PROSITE" id="PS50048">
    <property type="entry name" value="ZN2_CY6_FUNGAL_2"/>
    <property type="match status" value="1"/>
</dbReference>
<evidence type="ECO:0000256" key="1">
    <source>
        <dbReference type="ARBA" id="ARBA00022723"/>
    </source>
</evidence>
<dbReference type="InterPro" id="IPR001138">
    <property type="entry name" value="Zn2Cys6_DnaBD"/>
</dbReference>
<organism evidence="8 9">
    <name type="scientific">Passalora fulva</name>
    <name type="common">Tomato leaf mold</name>
    <name type="synonym">Cladosporium fulvum</name>
    <dbReference type="NCBI Taxonomy" id="5499"/>
    <lineage>
        <taxon>Eukaryota</taxon>
        <taxon>Fungi</taxon>
        <taxon>Dikarya</taxon>
        <taxon>Ascomycota</taxon>
        <taxon>Pezizomycotina</taxon>
        <taxon>Dothideomycetes</taxon>
        <taxon>Dothideomycetidae</taxon>
        <taxon>Mycosphaerellales</taxon>
        <taxon>Mycosphaerellaceae</taxon>
        <taxon>Fulvia</taxon>
    </lineage>
</organism>
<dbReference type="GeneID" id="71991280"/>
<dbReference type="Pfam" id="PF00172">
    <property type="entry name" value="Zn_clus"/>
    <property type="match status" value="1"/>
</dbReference>
<dbReference type="GO" id="GO:0005634">
    <property type="term" value="C:nucleus"/>
    <property type="evidence" value="ECO:0007669"/>
    <property type="project" value="InterPro"/>
</dbReference>
<dbReference type="AlphaFoldDB" id="A0A9Q8PEK6"/>
<feature type="region of interest" description="Disordered" evidence="6">
    <location>
        <begin position="53"/>
        <end position="73"/>
    </location>
</feature>
<reference evidence="8" key="2">
    <citation type="journal article" date="2022" name="Microb. Genom.">
        <title>A chromosome-scale genome assembly of the tomato pathogen Cladosporium fulvum reveals a compartmentalized genome architecture and the presence of a dispensable chromosome.</title>
        <authorList>
            <person name="Zaccaron A.Z."/>
            <person name="Chen L.H."/>
            <person name="Samaras A."/>
            <person name="Stergiopoulos I."/>
        </authorList>
    </citation>
    <scope>NUCLEOTIDE SEQUENCE</scope>
    <source>
        <strain evidence="8">Race5_Kim</strain>
    </source>
</reference>
<dbReference type="GO" id="GO:0045122">
    <property type="term" value="P:aflatoxin biosynthetic process"/>
    <property type="evidence" value="ECO:0007669"/>
    <property type="project" value="InterPro"/>
</dbReference>
<dbReference type="InterPro" id="IPR050675">
    <property type="entry name" value="OAF3"/>
</dbReference>
<feature type="region of interest" description="Disordered" evidence="6">
    <location>
        <begin position="155"/>
        <end position="193"/>
    </location>
</feature>
<dbReference type="Proteomes" id="UP000756132">
    <property type="component" value="Chromosome 8"/>
</dbReference>
<keyword evidence="2" id="KW-0805">Transcription regulation</keyword>
<dbReference type="PROSITE" id="PS00463">
    <property type="entry name" value="ZN2_CY6_FUNGAL_1"/>
    <property type="match status" value="1"/>
</dbReference>
<evidence type="ECO:0000313" key="9">
    <source>
        <dbReference type="Proteomes" id="UP000756132"/>
    </source>
</evidence>
<dbReference type="PRINTS" id="PR00755">
    <property type="entry name" value="AFLATOXINBRP"/>
</dbReference>
<evidence type="ECO:0000256" key="6">
    <source>
        <dbReference type="SAM" id="MobiDB-lite"/>
    </source>
</evidence>
<keyword evidence="9" id="KW-1185">Reference proteome</keyword>
<evidence type="ECO:0000256" key="2">
    <source>
        <dbReference type="ARBA" id="ARBA00023015"/>
    </source>
</evidence>
<feature type="compositionally biased region" description="Low complexity" evidence="6">
    <location>
        <begin position="157"/>
        <end position="184"/>
    </location>
</feature>
<feature type="domain" description="Zn(2)-C6 fungal-type" evidence="7">
    <location>
        <begin position="20"/>
        <end position="50"/>
    </location>
</feature>